<dbReference type="PANTHER" id="PTHR13414:SF9">
    <property type="entry name" value="PROTON-COUPLED ZINC ANTIPORTER SLC30A9, MITOCHONDRIAL"/>
    <property type="match status" value="1"/>
</dbReference>
<evidence type="ECO:0000256" key="1">
    <source>
        <dbReference type="ARBA" id="ARBA00004141"/>
    </source>
</evidence>
<dbReference type="NCBIfam" id="TIGR01297">
    <property type="entry name" value="CDF"/>
    <property type="match status" value="1"/>
</dbReference>
<name>A0ABY1QM79_9BURK</name>
<dbReference type="InterPro" id="IPR058533">
    <property type="entry name" value="Cation_efflux_TM"/>
</dbReference>
<evidence type="ECO:0000313" key="9">
    <source>
        <dbReference type="Proteomes" id="UP001158049"/>
    </source>
</evidence>
<feature type="transmembrane region" description="Helical" evidence="6">
    <location>
        <begin position="135"/>
        <end position="160"/>
    </location>
</feature>
<keyword evidence="3 6" id="KW-0812">Transmembrane</keyword>
<evidence type="ECO:0000259" key="7">
    <source>
        <dbReference type="Pfam" id="PF01545"/>
    </source>
</evidence>
<proteinExistence type="predicted"/>
<keyword evidence="4 6" id="KW-1133">Transmembrane helix</keyword>
<dbReference type="Proteomes" id="UP001158049">
    <property type="component" value="Unassembled WGS sequence"/>
</dbReference>
<protein>
    <submittedName>
        <fullName evidence="8">Cation diffusion facilitator family transporter</fullName>
    </submittedName>
</protein>
<gene>
    <name evidence="8" type="ORF">SAMN06295970_12282</name>
</gene>
<comment type="caution">
    <text evidence="8">The sequence shown here is derived from an EMBL/GenBank/DDBJ whole genome shotgun (WGS) entry which is preliminary data.</text>
</comment>
<dbReference type="RefSeq" id="WP_283444615.1">
    <property type="nucleotide sequence ID" value="NZ_FXUL01000022.1"/>
</dbReference>
<feature type="transmembrane region" description="Helical" evidence="6">
    <location>
        <begin position="218"/>
        <end position="238"/>
    </location>
</feature>
<organism evidence="8 9">
    <name type="scientific">Noviherbaspirillum suwonense</name>
    <dbReference type="NCBI Taxonomy" id="1224511"/>
    <lineage>
        <taxon>Bacteria</taxon>
        <taxon>Pseudomonadati</taxon>
        <taxon>Pseudomonadota</taxon>
        <taxon>Betaproteobacteria</taxon>
        <taxon>Burkholderiales</taxon>
        <taxon>Oxalobacteraceae</taxon>
        <taxon>Noviherbaspirillum</taxon>
    </lineage>
</organism>
<sequence>MPWTKIPLTIAAVRAFNRFHKKLGFGNHVADRRLALAKAFAGETVIALMKTAAAIVTGSSSMLAEAVHSWVGVVADCFRANAYLVASRPPDDNHPLGYGRESYVWALFGSAGTFLFGAQFGVWRGIEQLHSTEPVFGFLFGYLVLGCAFVIQAVSLVQAVRFVRQKASLRGLGVVGHLLSTSDTLLRAVITEDLLALLGLAIAGLSMALHQVTGRAEFDGAGSIAIGILMGAVGLYLIDMNRRFLAGVSLPPDLRAKVIAGFKQAPEISRVTAFFAEYIGPEKVLISARVELSGQHDQAELARLLRRLEHRIMENPHVGRATLSLAAPEEPDLD</sequence>
<feature type="transmembrane region" description="Helical" evidence="6">
    <location>
        <begin position="194"/>
        <end position="212"/>
    </location>
</feature>
<feature type="transmembrane region" description="Helical" evidence="6">
    <location>
        <begin position="103"/>
        <end position="123"/>
    </location>
</feature>
<dbReference type="Pfam" id="PF01545">
    <property type="entry name" value="Cation_efflux"/>
    <property type="match status" value="1"/>
</dbReference>
<evidence type="ECO:0000256" key="6">
    <source>
        <dbReference type="SAM" id="Phobius"/>
    </source>
</evidence>
<dbReference type="InterPro" id="IPR036837">
    <property type="entry name" value="Cation_efflux_CTD_sf"/>
</dbReference>
<comment type="subcellular location">
    <subcellularLocation>
        <location evidence="1">Membrane</location>
        <topology evidence="1">Multi-pass membrane protein</topology>
    </subcellularLocation>
</comment>
<dbReference type="Gene3D" id="1.20.1510.10">
    <property type="entry name" value="Cation efflux protein transmembrane domain"/>
    <property type="match status" value="1"/>
</dbReference>
<keyword evidence="2" id="KW-0813">Transport</keyword>
<reference evidence="8 9" key="1">
    <citation type="submission" date="2017-05" db="EMBL/GenBank/DDBJ databases">
        <authorList>
            <person name="Varghese N."/>
            <person name="Submissions S."/>
        </authorList>
    </citation>
    <scope>NUCLEOTIDE SEQUENCE [LARGE SCALE GENOMIC DNA]</scope>
    <source>
        <strain evidence="8 9">DSM 26001</strain>
    </source>
</reference>
<evidence type="ECO:0000313" key="8">
    <source>
        <dbReference type="EMBL" id="SMP75375.1"/>
    </source>
</evidence>
<dbReference type="InterPro" id="IPR040177">
    <property type="entry name" value="SLC30A9"/>
</dbReference>
<dbReference type="InterPro" id="IPR002524">
    <property type="entry name" value="Cation_efflux"/>
</dbReference>
<dbReference type="EMBL" id="FXUL01000022">
    <property type="protein sequence ID" value="SMP75375.1"/>
    <property type="molecule type" value="Genomic_DNA"/>
</dbReference>
<evidence type="ECO:0000256" key="5">
    <source>
        <dbReference type="ARBA" id="ARBA00023136"/>
    </source>
</evidence>
<accession>A0ABY1QM79</accession>
<dbReference type="SUPFAM" id="SSF160240">
    <property type="entry name" value="Cation efflux protein cytoplasmic domain-like"/>
    <property type="match status" value="1"/>
</dbReference>
<keyword evidence="5 6" id="KW-0472">Membrane</keyword>
<dbReference type="SUPFAM" id="SSF161111">
    <property type="entry name" value="Cation efflux protein transmembrane domain-like"/>
    <property type="match status" value="1"/>
</dbReference>
<feature type="domain" description="Cation efflux protein transmembrane" evidence="7">
    <location>
        <begin position="39"/>
        <end position="238"/>
    </location>
</feature>
<dbReference type="PANTHER" id="PTHR13414">
    <property type="entry name" value="HUEL-CATION TRANSPORTER"/>
    <property type="match status" value="1"/>
</dbReference>
<evidence type="ECO:0000256" key="2">
    <source>
        <dbReference type="ARBA" id="ARBA00022448"/>
    </source>
</evidence>
<evidence type="ECO:0000256" key="3">
    <source>
        <dbReference type="ARBA" id="ARBA00022692"/>
    </source>
</evidence>
<dbReference type="InterPro" id="IPR027469">
    <property type="entry name" value="Cation_efflux_TMD_sf"/>
</dbReference>
<evidence type="ECO:0000256" key="4">
    <source>
        <dbReference type="ARBA" id="ARBA00022989"/>
    </source>
</evidence>
<keyword evidence="9" id="KW-1185">Reference proteome</keyword>